<dbReference type="Proteomes" id="UP000187209">
    <property type="component" value="Unassembled WGS sequence"/>
</dbReference>
<dbReference type="EMBL" id="MPUH01000307">
    <property type="protein sequence ID" value="OMJ83340.1"/>
    <property type="molecule type" value="Genomic_DNA"/>
</dbReference>
<dbReference type="OrthoDB" id="449054at2759"/>
<dbReference type="Pfam" id="PF12906">
    <property type="entry name" value="RINGv"/>
    <property type="match status" value="1"/>
</dbReference>
<dbReference type="GO" id="GO:0008270">
    <property type="term" value="F:zinc ion binding"/>
    <property type="evidence" value="ECO:0007669"/>
    <property type="project" value="UniProtKB-KW"/>
</dbReference>
<evidence type="ECO:0000256" key="4">
    <source>
        <dbReference type="SAM" id="Phobius"/>
    </source>
</evidence>
<evidence type="ECO:0000313" key="6">
    <source>
        <dbReference type="EMBL" id="OMJ83340.1"/>
    </source>
</evidence>
<feature type="transmembrane region" description="Helical" evidence="4">
    <location>
        <begin position="75"/>
        <end position="93"/>
    </location>
</feature>
<protein>
    <recommendedName>
        <fullName evidence="5">RING-CH-type domain-containing protein</fullName>
    </recommendedName>
</protein>
<evidence type="ECO:0000313" key="7">
    <source>
        <dbReference type="Proteomes" id="UP000187209"/>
    </source>
</evidence>
<gene>
    <name evidence="6" type="ORF">SteCoe_15739</name>
</gene>
<dbReference type="SUPFAM" id="SSF57850">
    <property type="entry name" value="RING/U-box"/>
    <property type="match status" value="1"/>
</dbReference>
<dbReference type="PANTHER" id="PTHR46347:SF1">
    <property type="entry name" value="RING_FYVE_PHD ZINC FINGER SUPERFAMILY PROTEIN"/>
    <property type="match status" value="1"/>
</dbReference>
<name>A0A1R2C2Y4_9CILI</name>
<dbReference type="AlphaFoldDB" id="A0A1R2C2Y4"/>
<evidence type="ECO:0000256" key="1">
    <source>
        <dbReference type="ARBA" id="ARBA00022723"/>
    </source>
</evidence>
<keyword evidence="4" id="KW-0812">Transmembrane</keyword>
<evidence type="ECO:0000259" key="5">
    <source>
        <dbReference type="PROSITE" id="PS51292"/>
    </source>
</evidence>
<evidence type="ECO:0000256" key="2">
    <source>
        <dbReference type="ARBA" id="ARBA00022771"/>
    </source>
</evidence>
<proteinExistence type="predicted"/>
<keyword evidence="1" id="KW-0479">Metal-binding</keyword>
<feature type="domain" description="RING-CH-type" evidence="5">
    <location>
        <begin position="1"/>
        <end position="70"/>
    </location>
</feature>
<organism evidence="6 7">
    <name type="scientific">Stentor coeruleus</name>
    <dbReference type="NCBI Taxonomy" id="5963"/>
    <lineage>
        <taxon>Eukaryota</taxon>
        <taxon>Sar</taxon>
        <taxon>Alveolata</taxon>
        <taxon>Ciliophora</taxon>
        <taxon>Postciliodesmatophora</taxon>
        <taxon>Heterotrichea</taxon>
        <taxon>Heterotrichida</taxon>
        <taxon>Stentoridae</taxon>
        <taxon>Stentor</taxon>
    </lineage>
</organism>
<evidence type="ECO:0000256" key="3">
    <source>
        <dbReference type="ARBA" id="ARBA00022833"/>
    </source>
</evidence>
<dbReference type="PANTHER" id="PTHR46347">
    <property type="entry name" value="RING/FYVE/PHD ZINC FINGER SUPERFAMILY PROTEIN"/>
    <property type="match status" value="1"/>
</dbReference>
<keyword evidence="7" id="KW-1185">Reference proteome</keyword>
<dbReference type="InterPro" id="IPR011016">
    <property type="entry name" value="Znf_RING-CH"/>
</dbReference>
<keyword evidence="4" id="KW-0472">Membrane</keyword>
<dbReference type="InterPro" id="IPR013083">
    <property type="entry name" value="Znf_RING/FYVE/PHD"/>
</dbReference>
<dbReference type="CDD" id="cd16495">
    <property type="entry name" value="RING_CH-C4HC3_MARCH"/>
    <property type="match status" value="1"/>
</dbReference>
<reference evidence="6 7" key="1">
    <citation type="submission" date="2016-11" db="EMBL/GenBank/DDBJ databases">
        <title>The macronuclear genome of Stentor coeruleus: a giant cell with tiny introns.</title>
        <authorList>
            <person name="Slabodnick M."/>
            <person name="Ruby J.G."/>
            <person name="Reiff S.B."/>
            <person name="Swart E.C."/>
            <person name="Gosai S."/>
            <person name="Prabakaran S."/>
            <person name="Witkowska E."/>
            <person name="Larue G.E."/>
            <person name="Fisher S."/>
            <person name="Freeman R.M."/>
            <person name="Gunawardena J."/>
            <person name="Chu W."/>
            <person name="Stover N.A."/>
            <person name="Gregory B.D."/>
            <person name="Nowacki M."/>
            <person name="Derisi J."/>
            <person name="Roy S.W."/>
            <person name="Marshall W.F."/>
            <person name="Sood P."/>
        </authorList>
    </citation>
    <scope>NUCLEOTIDE SEQUENCE [LARGE SCALE GENOMIC DNA]</scope>
    <source>
        <strain evidence="6">WM001</strain>
    </source>
</reference>
<dbReference type="PROSITE" id="PS51292">
    <property type="entry name" value="ZF_RING_CH"/>
    <property type="match status" value="1"/>
</dbReference>
<comment type="caution">
    <text evidence="6">The sequence shown here is derived from an EMBL/GenBank/DDBJ whole genome shotgun (WGS) entry which is preliminary data.</text>
</comment>
<keyword evidence="3" id="KW-0862">Zinc</keyword>
<feature type="transmembrane region" description="Helical" evidence="4">
    <location>
        <begin position="99"/>
        <end position="128"/>
    </location>
</feature>
<accession>A0A1R2C2Y4</accession>
<dbReference type="SMART" id="SM00744">
    <property type="entry name" value="RINGv"/>
    <property type="match status" value="1"/>
</dbReference>
<sequence length="174" mass="20731">MEHCRFCLDDDKLSNLISPCNCAGSQKYIHEYCLNKWQETMITNNFLNPEIYSASQIVCCKVCKANYKKENYHKLWKHIVILVPIVSFFQHYIYTLIRFLAILALFSGFALDTFLTYLSAICIIYVILLTWDRFSSKMFENMHWVRLKSIRYRGLISRIMREVIMTIANRMKIK</sequence>
<keyword evidence="4" id="KW-1133">Transmembrane helix</keyword>
<keyword evidence="2" id="KW-0863">Zinc-finger</keyword>
<dbReference type="Gene3D" id="3.30.40.10">
    <property type="entry name" value="Zinc/RING finger domain, C3HC4 (zinc finger)"/>
    <property type="match status" value="1"/>
</dbReference>